<feature type="domain" description="DDE Tnp4" evidence="3">
    <location>
        <begin position="296"/>
        <end position="463"/>
    </location>
</feature>
<comment type="caution">
    <text evidence="4">The sequence shown here is derived from an EMBL/GenBank/DDBJ whole genome shotgun (WGS) entry which is preliminary data.</text>
</comment>
<comment type="cofactor">
    <cofactor evidence="1">
        <name>a divalent metal cation</name>
        <dbReference type="ChEBI" id="CHEBI:60240"/>
    </cofactor>
</comment>
<evidence type="ECO:0000256" key="2">
    <source>
        <dbReference type="ARBA" id="ARBA00022723"/>
    </source>
</evidence>
<dbReference type="EMBL" id="CAKOGL010000006">
    <property type="protein sequence ID" value="CAH2087420.1"/>
    <property type="molecule type" value="Genomic_DNA"/>
</dbReference>
<keyword evidence="2" id="KW-0479">Metal-binding</keyword>
<dbReference type="AlphaFoldDB" id="A0AAU9TPF1"/>
<name>A0AAU9TPF1_EUPED</name>
<gene>
    <name evidence="4" type="ORF">EEDITHA_LOCUS3684</name>
</gene>
<reference evidence="4" key="1">
    <citation type="submission" date="2022-03" db="EMBL/GenBank/DDBJ databases">
        <authorList>
            <person name="Tunstrom K."/>
        </authorList>
    </citation>
    <scope>NUCLEOTIDE SEQUENCE</scope>
</reference>
<protein>
    <recommendedName>
        <fullName evidence="3">DDE Tnp4 domain-containing protein</fullName>
    </recommendedName>
</protein>
<evidence type="ECO:0000256" key="1">
    <source>
        <dbReference type="ARBA" id="ARBA00001968"/>
    </source>
</evidence>
<evidence type="ECO:0000259" key="3">
    <source>
        <dbReference type="Pfam" id="PF13359"/>
    </source>
</evidence>
<dbReference type="InterPro" id="IPR027806">
    <property type="entry name" value="HARBI1_dom"/>
</dbReference>
<dbReference type="GO" id="GO:0046872">
    <property type="term" value="F:metal ion binding"/>
    <property type="evidence" value="ECO:0007669"/>
    <property type="project" value="UniProtKB-KW"/>
</dbReference>
<keyword evidence="5" id="KW-1185">Reference proteome</keyword>
<dbReference type="PANTHER" id="PTHR23080">
    <property type="entry name" value="THAP DOMAIN PROTEIN"/>
    <property type="match status" value="1"/>
</dbReference>
<sequence>MAHCLKCSSALPEDSETEQLYFISNMSQDIIDIIEQLIGRQVPAHPLVCVPCWRRVQFIIENNNQPEMELQNIENVMELDAFKHTTHSSVHCFVPECSNLERHRVPGYLRKIILKTQKLYVSDNARVCQQHIITYNWDFISQYQFSNTFTKAEIQAMLLCFNEEDEAEALNFTDNMPDNLFNFWTGKTKAQFENLFEQLPSLNENNCKYPKQALILFLIKAHTGEPHDRLASLFKKSKTSVFRLLKNSREALLRDFVPLYLGINRLSREDLILKNLKIPEGLFGDRETRRPIVIFDGTYIYLQNSSNYMFQKQTYSLHKYRNLIKPFLLVAPDGHIIDVFGPYPATQSDSDIMTSLFQNENSILRTYFRPNDIFILDRGFRDSIPILESLGYNIYKPENILPADTQLTTINANKTRYVTLCRWVVEVVNGRFKNEFKLFKAEYFNLASTHLMDDFRICAALINAYHVKLRDRPDAELILNRAVEKFTVPNCLAEYVTENNINRRRAQFIPIDAQPEALDIFPQMTMSDLELFALGVYQIRQARSYFAEHVRQNGSFSEEIATELESSNVPGLSSETVLLRGRIKSRHVSNKIYYTYILIKIQGSHWDEKIVQYYCSCICGRRTVGCCTHVMTIAWYLGWARHQEIIHAPASFLNDILLIREDNE</sequence>
<organism evidence="4 5">
    <name type="scientific">Euphydryas editha</name>
    <name type="common">Edith's checkerspot</name>
    <dbReference type="NCBI Taxonomy" id="104508"/>
    <lineage>
        <taxon>Eukaryota</taxon>
        <taxon>Metazoa</taxon>
        <taxon>Ecdysozoa</taxon>
        <taxon>Arthropoda</taxon>
        <taxon>Hexapoda</taxon>
        <taxon>Insecta</taxon>
        <taxon>Pterygota</taxon>
        <taxon>Neoptera</taxon>
        <taxon>Endopterygota</taxon>
        <taxon>Lepidoptera</taxon>
        <taxon>Glossata</taxon>
        <taxon>Ditrysia</taxon>
        <taxon>Papilionoidea</taxon>
        <taxon>Nymphalidae</taxon>
        <taxon>Nymphalinae</taxon>
        <taxon>Euphydryas</taxon>
    </lineage>
</organism>
<dbReference type="Pfam" id="PF13359">
    <property type="entry name" value="DDE_Tnp_4"/>
    <property type="match status" value="1"/>
</dbReference>
<evidence type="ECO:0000313" key="5">
    <source>
        <dbReference type="Proteomes" id="UP001153954"/>
    </source>
</evidence>
<proteinExistence type="predicted"/>
<evidence type="ECO:0000313" key="4">
    <source>
        <dbReference type="EMBL" id="CAH2087420.1"/>
    </source>
</evidence>
<accession>A0AAU9TPF1</accession>
<dbReference type="Proteomes" id="UP001153954">
    <property type="component" value="Unassembled WGS sequence"/>
</dbReference>